<feature type="domain" description="Protein FecR C-terminal" evidence="3">
    <location>
        <begin position="333"/>
        <end position="398"/>
    </location>
</feature>
<dbReference type="FunFam" id="2.60.120.1440:FF:000001">
    <property type="entry name" value="Putative anti-sigma factor"/>
    <property type="match status" value="1"/>
</dbReference>
<gene>
    <name evidence="4" type="ORF">HMPREF1535_02873</name>
</gene>
<dbReference type="Gene3D" id="2.60.120.1440">
    <property type="match status" value="1"/>
</dbReference>
<keyword evidence="1" id="KW-0472">Membrane</keyword>
<comment type="caution">
    <text evidence="4">The sequence shown here is derived from an EMBL/GenBank/DDBJ whole genome shotgun (WGS) entry which is preliminary data.</text>
</comment>
<feature type="domain" description="FecR protein" evidence="2">
    <location>
        <begin position="194"/>
        <end position="288"/>
    </location>
</feature>
<feature type="transmembrane region" description="Helical" evidence="1">
    <location>
        <begin position="99"/>
        <end position="117"/>
    </location>
</feature>
<name>A0A0F5JAL2_9BACT</name>
<keyword evidence="1" id="KW-0812">Transmembrane</keyword>
<dbReference type="InterPro" id="IPR012373">
    <property type="entry name" value="Ferrdict_sens_TM"/>
</dbReference>
<dbReference type="HOGENOM" id="CLU_050192_1_1_10"/>
<dbReference type="AlphaFoldDB" id="A0A0F5JAL2"/>
<dbReference type="Pfam" id="PF16344">
    <property type="entry name" value="FecR_C"/>
    <property type="match status" value="1"/>
</dbReference>
<dbReference type="PANTHER" id="PTHR30273">
    <property type="entry name" value="PERIPLASMIC SIGNAL SENSOR AND SIGMA FACTOR ACTIVATOR FECR-RELATED"/>
    <property type="match status" value="1"/>
</dbReference>
<dbReference type="PANTHER" id="PTHR30273:SF2">
    <property type="entry name" value="PROTEIN FECR"/>
    <property type="match status" value="1"/>
</dbReference>
<dbReference type="EMBL" id="AQHV01000013">
    <property type="protein sequence ID" value="KKB54748.1"/>
    <property type="molecule type" value="Genomic_DNA"/>
</dbReference>
<dbReference type="GO" id="GO:0016989">
    <property type="term" value="F:sigma factor antagonist activity"/>
    <property type="evidence" value="ECO:0007669"/>
    <property type="project" value="TreeGrafter"/>
</dbReference>
<evidence type="ECO:0000256" key="1">
    <source>
        <dbReference type="SAM" id="Phobius"/>
    </source>
</evidence>
<dbReference type="InterPro" id="IPR032508">
    <property type="entry name" value="FecR_C"/>
</dbReference>
<evidence type="ECO:0000313" key="4">
    <source>
        <dbReference type="EMBL" id="KKB54748.1"/>
    </source>
</evidence>
<dbReference type="PATRIC" id="fig|927665.4.peg.2947"/>
<dbReference type="Proteomes" id="UP000033047">
    <property type="component" value="Unassembled WGS sequence"/>
</dbReference>
<organism evidence="4 5">
    <name type="scientific">Parabacteroides goldsteinii DSM 19448 = WAL 12034</name>
    <dbReference type="NCBI Taxonomy" id="927665"/>
    <lineage>
        <taxon>Bacteria</taxon>
        <taxon>Pseudomonadati</taxon>
        <taxon>Bacteroidota</taxon>
        <taxon>Bacteroidia</taxon>
        <taxon>Bacteroidales</taxon>
        <taxon>Tannerellaceae</taxon>
        <taxon>Parabacteroides</taxon>
    </lineage>
</organism>
<reference evidence="4 5" key="1">
    <citation type="submission" date="2013-04" db="EMBL/GenBank/DDBJ databases">
        <title>The Genome Sequence of Parabacteroides goldsteinii DSM 19448.</title>
        <authorList>
            <consortium name="The Broad Institute Genomics Platform"/>
            <person name="Earl A."/>
            <person name="Ward D."/>
            <person name="Feldgarden M."/>
            <person name="Gevers D."/>
            <person name="Martens E."/>
            <person name="Sakamoto M."/>
            <person name="Benno Y."/>
            <person name="Song Y."/>
            <person name="Liu C."/>
            <person name="Lee J."/>
            <person name="Bolanos M."/>
            <person name="Vaisanen M.L."/>
            <person name="Finegold S.M."/>
            <person name="Walker B."/>
            <person name="Young S."/>
            <person name="Zeng Q."/>
            <person name="Gargeya S."/>
            <person name="Fitzgerald M."/>
            <person name="Haas B."/>
            <person name="Abouelleil A."/>
            <person name="Allen A.W."/>
            <person name="Alvarado L."/>
            <person name="Arachchi H.M."/>
            <person name="Berlin A.M."/>
            <person name="Chapman S.B."/>
            <person name="Gainer-Dewar J."/>
            <person name="Goldberg J."/>
            <person name="Griggs A."/>
            <person name="Gujja S."/>
            <person name="Hansen M."/>
            <person name="Howarth C."/>
            <person name="Imamovic A."/>
            <person name="Ireland A."/>
            <person name="Larimer J."/>
            <person name="McCowan C."/>
            <person name="Murphy C."/>
            <person name="Pearson M."/>
            <person name="Poon T.W."/>
            <person name="Priest M."/>
            <person name="Roberts A."/>
            <person name="Saif S."/>
            <person name="Shea T."/>
            <person name="Sisk P."/>
            <person name="Sykes S."/>
            <person name="Wortman J."/>
            <person name="Nusbaum C."/>
            <person name="Birren B."/>
        </authorList>
    </citation>
    <scope>NUCLEOTIDE SEQUENCE [LARGE SCALE GENOMIC DNA]</scope>
    <source>
        <strain evidence="4 5">DSM 19448</strain>
    </source>
</reference>
<dbReference type="Pfam" id="PF04773">
    <property type="entry name" value="FecR"/>
    <property type="match status" value="1"/>
</dbReference>
<dbReference type="InterPro" id="IPR006860">
    <property type="entry name" value="FecR"/>
</dbReference>
<dbReference type="RefSeq" id="WP_046146638.1">
    <property type="nucleotide sequence ID" value="NZ_KQ033913.1"/>
</dbReference>
<dbReference type="STRING" id="927665.HMPREF1535_02873"/>
<keyword evidence="1" id="KW-1133">Transmembrane helix</keyword>
<accession>A0A0F5JAL2</accession>
<dbReference type="Gene3D" id="3.55.50.30">
    <property type="match status" value="1"/>
</dbReference>
<evidence type="ECO:0008006" key="6">
    <source>
        <dbReference type="Google" id="ProtNLM"/>
    </source>
</evidence>
<protein>
    <recommendedName>
        <fullName evidence="6">FecR protein domain-containing protein</fullName>
    </recommendedName>
</protein>
<evidence type="ECO:0000259" key="2">
    <source>
        <dbReference type="Pfam" id="PF04773"/>
    </source>
</evidence>
<evidence type="ECO:0000313" key="5">
    <source>
        <dbReference type="Proteomes" id="UP000033047"/>
    </source>
</evidence>
<evidence type="ECO:0000259" key="3">
    <source>
        <dbReference type="Pfam" id="PF16344"/>
    </source>
</evidence>
<sequence length="403" mass="46888">MEQNKYIKFKYEDFLQDPYFLESMKTPSDESIAFWEKAKQTFKNPKEFEDACKYIDKLNEEIAEKALTKEEISLLWKQISDDTFSHVPIRKTLHSPWKFIQIAASVAVILFFAYWIYDQDKAKDDSILSFALQTTHTVPVTEDESVLILSDKKQVRMKEDEATISYSNQNKVITVQKDDKEEVISQEETFVYNQLVTPKGKRSTLILADGSKIWLNAGTQVIYPKEFQKDKREIFVNGEIYIEVTPDKERPFFVKTRNLDVRVLGTKFNVMSYSDETLERIVLVSGSVAVDNRNPENEEVALSPNQMYEVNNHKARVSQVDTYNFISWIHGLYIYNDKSLDEVLDGLSRYYGIQIEFNGKSSTRYSGKLDLKQSFDELLDGMKGLTNIEYTKDENNKYSINCK</sequence>
<proteinExistence type="predicted"/>